<dbReference type="EMBL" id="ON529857">
    <property type="protein sequence ID" value="USN15255.1"/>
    <property type="molecule type" value="Genomic_DNA"/>
</dbReference>
<name>A0A9E7MRL2_9CAUD</name>
<proteinExistence type="predicted"/>
<organism evidence="1 2">
    <name type="scientific">Brevundimonas phage vB_BpoS-Kikimora</name>
    <dbReference type="NCBI Taxonomy" id="2948601"/>
    <lineage>
        <taxon>Viruses</taxon>
        <taxon>Duplodnaviria</taxon>
        <taxon>Heunggongvirae</taxon>
        <taxon>Uroviricota</taxon>
        <taxon>Caudoviricetes</taxon>
        <taxon>Jeanschmidtviridae</taxon>
        <taxon>Kikimoravirus</taxon>
        <taxon>Kikimoravirus kikimora</taxon>
    </lineage>
</organism>
<evidence type="ECO:0000313" key="1">
    <source>
        <dbReference type="EMBL" id="USN15255.1"/>
    </source>
</evidence>
<reference evidence="1 2" key="1">
    <citation type="submission" date="2022-05" db="EMBL/GenBank/DDBJ databases">
        <authorList>
            <person name="Friedrich I."/>
            <person name="Poehlein A."/>
            <person name="Schneider D."/>
            <person name="Hertel R."/>
            <person name="Daniel R."/>
        </authorList>
    </citation>
    <scope>NUCLEOTIDE SEQUENCE [LARGE SCALE GENOMIC DNA]</scope>
</reference>
<evidence type="ECO:0000313" key="2">
    <source>
        <dbReference type="Proteomes" id="UP001056576"/>
    </source>
</evidence>
<sequence length="115" mass="12883">MKNGRLQAKDFPDRPLVEFIATLNGRWGTWCWSDSVNPTFWDHSVAPLFPEDTPDKLIRAKMAGLIRRGVIDGCPCGCRGDYEITDQGRAYLATLSAEPPCPPEHLERARRAARG</sequence>
<gene>
    <name evidence="1" type="ORF">KIKIMORA_01090</name>
</gene>
<accession>A0A9E7MRL2</accession>
<dbReference type="Proteomes" id="UP001056576">
    <property type="component" value="Segment"/>
</dbReference>
<keyword evidence="2" id="KW-1185">Reference proteome</keyword>
<protein>
    <submittedName>
        <fullName evidence="1">Uncharacterized protein</fullName>
    </submittedName>
</protein>